<evidence type="ECO:0000256" key="1">
    <source>
        <dbReference type="SAM" id="Phobius"/>
    </source>
</evidence>
<dbReference type="AlphaFoldDB" id="A0A4Q0VR89"/>
<protein>
    <submittedName>
        <fullName evidence="2">DUF1294 domain-containing protein</fullName>
    </submittedName>
</protein>
<name>A0A4Q0VR89_9BACI</name>
<evidence type="ECO:0000313" key="3">
    <source>
        <dbReference type="Proteomes" id="UP000290649"/>
    </source>
</evidence>
<comment type="caution">
    <text evidence="2">The sequence shown here is derived from an EMBL/GenBank/DDBJ whole genome shotgun (WGS) entry which is preliminary data.</text>
</comment>
<gene>
    <name evidence="2" type="ORF">DS745_19455</name>
</gene>
<proteinExistence type="predicted"/>
<evidence type="ECO:0000313" key="2">
    <source>
        <dbReference type="EMBL" id="RXI98749.1"/>
    </source>
</evidence>
<reference evidence="2 3" key="1">
    <citation type="journal article" date="2019" name="Int. J. Syst. Evol. Microbiol.">
        <title>Anaerobacillus alkaliphilus sp. nov., a novel alkaliphilic and moderately halophilic bacterium.</title>
        <authorList>
            <person name="Borsodi A.K."/>
            <person name="Aszalos J.M."/>
            <person name="Bihari P."/>
            <person name="Nagy I."/>
            <person name="Schumann P."/>
            <person name="Sproer C."/>
            <person name="Kovacs A.L."/>
            <person name="Boka K."/>
            <person name="Dobosy P."/>
            <person name="Ovari M."/>
            <person name="Szili-Kovacs T."/>
            <person name="Toth E."/>
        </authorList>
    </citation>
    <scope>NUCLEOTIDE SEQUENCE [LARGE SCALE GENOMIC DNA]</scope>
    <source>
        <strain evidence="2 3">B16-10</strain>
    </source>
</reference>
<feature type="transmembrane region" description="Helical" evidence="1">
    <location>
        <begin position="26"/>
        <end position="44"/>
    </location>
</feature>
<dbReference type="Proteomes" id="UP000290649">
    <property type="component" value="Unassembled WGS sequence"/>
</dbReference>
<dbReference type="InterPro" id="IPR010718">
    <property type="entry name" value="DUF1294"/>
</dbReference>
<organism evidence="2 3">
    <name type="scientific">Anaerobacillus alkaliphilus</name>
    <dbReference type="NCBI Taxonomy" id="1548597"/>
    <lineage>
        <taxon>Bacteria</taxon>
        <taxon>Bacillati</taxon>
        <taxon>Bacillota</taxon>
        <taxon>Bacilli</taxon>
        <taxon>Bacillales</taxon>
        <taxon>Bacillaceae</taxon>
        <taxon>Anaerobacillus</taxon>
    </lineage>
</organism>
<accession>A0A4Q0VR89</accession>
<sequence>MTVISIVTMYVDKQRAKKGQWRISEYSLFMLAIAGGSIGIYLGMKLFRHKTMHLSFRYGVPFIFFIQFVLISYYL</sequence>
<dbReference type="Pfam" id="PF06961">
    <property type="entry name" value="DUF1294"/>
    <property type="match status" value="1"/>
</dbReference>
<dbReference type="EMBL" id="QOUX01000046">
    <property type="protein sequence ID" value="RXI98749.1"/>
    <property type="molecule type" value="Genomic_DNA"/>
</dbReference>
<feature type="transmembrane region" description="Helical" evidence="1">
    <location>
        <begin position="56"/>
        <end position="74"/>
    </location>
</feature>
<dbReference type="OrthoDB" id="1698854at2"/>
<keyword evidence="1" id="KW-1133">Transmembrane helix</keyword>
<keyword evidence="3" id="KW-1185">Reference proteome</keyword>
<keyword evidence="1" id="KW-0812">Transmembrane</keyword>
<keyword evidence="1" id="KW-0472">Membrane</keyword>